<dbReference type="NCBIfam" id="NF047386">
    <property type="entry name" value="T4SS_SepA_fam"/>
    <property type="match status" value="1"/>
</dbReference>
<dbReference type="RefSeq" id="WP_009804236.1">
    <property type="nucleotide sequence ID" value="NZ_AAMO01000022.1"/>
</dbReference>
<evidence type="ECO:0000313" key="1">
    <source>
        <dbReference type="EMBL" id="EAQ00994.1"/>
    </source>
</evidence>
<keyword evidence="3" id="KW-1185">Reference proteome</keyword>
<dbReference type="EMBL" id="AAMO01000022">
    <property type="protein sequence ID" value="EAQ01013.1"/>
    <property type="molecule type" value="Genomic_DNA"/>
</dbReference>
<dbReference type="EMBL" id="AAMO01000022">
    <property type="protein sequence ID" value="EAQ00994.1"/>
    <property type="molecule type" value="Genomic_DNA"/>
</dbReference>
<evidence type="ECO:0000313" key="3">
    <source>
        <dbReference type="Proteomes" id="UP000004318"/>
    </source>
</evidence>
<reference evidence="1 3" key="1">
    <citation type="journal article" date="2010" name="J. Bacteriol.">
        <title>Genome sequences of Oceanicola granulosus HTCC2516(T) and Oceanicola batsensis HTCC2597(TDelta).</title>
        <authorList>
            <person name="Thrash J.C."/>
            <person name="Cho J.C."/>
            <person name="Vergin K.L."/>
            <person name="Giovannoni S.J."/>
        </authorList>
    </citation>
    <scope>NUCLEOTIDE SEQUENCE [LARGE SCALE GENOMIC DNA]</scope>
    <source>
        <strain evidence="3">ATCC BAA-863 / DSM 15984 / KCTC 12145 / HTCC2597</strain>
        <strain evidence="1">HTCC2597</strain>
    </source>
</reference>
<dbReference type="Proteomes" id="UP000004318">
    <property type="component" value="Unassembled WGS sequence"/>
</dbReference>
<dbReference type="HOGENOM" id="CLU_120934_0_0_5"/>
<sequence length="194" mass="21360">MMPVVRVNDATFVDLKSVATWLGTETPSLTIDRLVREKMEQLGLERDDTSEEVVASEAVSATSDNGVMEFRSAPGLSFTRLLDASVGGQALAKANWSSVLLKVIAATKKKNGMDAKALCQELQVPSKPHEYGSEGYKYQAELGISIQGQSAQDAWKEIHRLAEKHSVPVEVRFQWRENEKAQYPGRIGVLRAGK</sequence>
<proteinExistence type="predicted"/>
<evidence type="ECO:0000313" key="2">
    <source>
        <dbReference type="EMBL" id="EAQ01013.1"/>
    </source>
</evidence>
<dbReference type="AlphaFoldDB" id="A3U493"/>
<accession>A3U493</accession>
<organism evidence="1 3">
    <name type="scientific">Pseudooceanicola batsensis (strain ATCC BAA-863 / DSM 15984 / KCTC 12145 / HTCC2597)</name>
    <name type="common">Oceanicola batsensis</name>
    <dbReference type="NCBI Taxonomy" id="252305"/>
    <lineage>
        <taxon>Bacteria</taxon>
        <taxon>Pseudomonadati</taxon>
        <taxon>Pseudomonadota</taxon>
        <taxon>Alphaproteobacteria</taxon>
        <taxon>Rhodobacterales</taxon>
        <taxon>Paracoccaceae</taxon>
        <taxon>Pseudooceanicola</taxon>
    </lineage>
</organism>
<gene>
    <name evidence="1" type="ORF">OB2597_18761</name>
    <name evidence="2" type="ORF">OB2597_18856</name>
</gene>
<dbReference type="OrthoDB" id="7594189at2"/>
<comment type="caution">
    <text evidence="1">The sequence shown here is derived from an EMBL/GenBank/DDBJ whole genome shotgun (WGS) entry which is preliminary data.</text>
</comment>
<protein>
    <submittedName>
        <fullName evidence="1">Uncharacterized protein</fullName>
    </submittedName>
</protein>
<name>A3U493_PSEBH</name>